<reference evidence="1 2" key="1">
    <citation type="submission" date="2019-09" db="EMBL/GenBank/DDBJ databases">
        <authorList>
            <person name="Chandra G."/>
            <person name="Truman W A."/>
        </authorList>
    </citation>
    <scope>NUCLEOTIDE SEQUENCE [LARGE SCALE GENOMIC DNA]</scope>
    <source>
        <strain evidence="1">PS655</strain>
    </source>
</reference>
<name>A0A5E6XBD9_PSEFL</name>
<gene>
    <name evidence="1" type="ORF">PS655_05283</name>
</gene>
<dbReference type="AlphaFoldDB" id="A0A5E6XBD9"/>
<accession>A0A5E6XBD9</accession>
<proteinExistence type="predicted"/>
<dbReference type="Proteomes" id="UP000327167">
    <property type="component" value="Unassembled WGS sequence"/>
</dbReference>
<evidence type="ECO:0000313" key="1">
    <source>
        <dbReference type="EMBL" id="VVN38380.1"/>
    </source>
</evidence>
<evidence type="ECO:0000313" key="2">
    <source>
        <dbReference type="Proteomes" id="UP000327167"/>
    </source>
</evidence>
<protein>
    <submittedName>
        <fullName evidence="1">Uncharacterized protein</fullName>
    </submittedName>
</protein>
<sequence length="304" mass="31510">MAPEISTPAIGEIHRVASPRRTPWCGAGFIDAEGQQGVVAHVGFEDAVEQVFALAVVIQVRVLIGIGTDETSAHVARFSQRTGNITDGAVGIPRTNGAADRGFELFGRLLADQVDRGRRIAGTGHQAGRAFDDFDAIDARGVVAIVWVLAVHAVVGDVDAVVLEVGDRQAAGGKFSTVAVVLLHGYAGGIAQGIADTLHAAIVHLLTGNHRHRLRCFADRQRQAGGRGHGAGSVGTGVFGGSAEALGGNIGGAELQGLLGFFSGVGRNAQQGQCQRAQGKTETDVRHGDPFASNRSVVEVLLRG</sequence>
<dbReference type="EMBL" id="CABVHJ010000024">
    <property type="protein sequence ID" value="VVN38380.1"/>
    <property type="molecule type" value="Genomic_DNA"/>
</dbReference>
<organism evidence="1 2">
    <name type="scientific">Pseudomonas fluorescens</name>
    <dbReference type="NCBI Taxonomy" id="294"/>
    <lineage>
        <taxon>Bacteria</taxon>
        <taxon>Pseudomonadati</taxon>
        <taxon>Pseudomonadota</taxon>
        <taxon>Gammaproteobacteria</taxon>
        <taxon>Pseudomonadales</taxon>
        <taxon>Pseudomonadaceae</taxon>
        <taxon>Pseudomonas</taxon>
    </lineage>
</organism>